<comment type="caution">
    <text evidence="2">The sequence shown here is derived from an EMBL/GenBank/DDBJ whole genome shotgun (WGS) entry which is preliminary data.</text>
</comment>
<protein>
    <submittedName>
        <fullName evidence="2">Uncharacterized protein</fullName>
    </submittedName>
</protein>
<name>A0A1U7H9X1_9CYAN</name>
<feature type="coiled-coil region" evidence="1">
    <location>
        <begin position="28"/>
        <end position="62"/>
    </location>
</feature>
<organism evidence="2 3">
    <name type="scientific">Hydrococcus rivularis NIES-593</name>
    <dbReference type="NCBI Taxonomy" id="1921803"/>
    <lineage>
        <taxon>Bacteria</taxon>
        <taxon>Bacillati</taxon>
        <taxon>Cyanobacteriota</taxon>
        <taxon>Cyanophyceae</taxon>
        <taxon>Pleurocapsales</taxon>
        <taxon>Hydrococcaceae</taxon>
        <taxon>Hydrococcus</taxon>
    </lineage>
</organism>
<dbReference type="AlphaFoldDB" id="A0A1U7H9X1"/>
<gene>
    <name evidence="2" type="ORF">NIES593_19115</name>
</gene>
<sequence>MSDIAKEQMRDRLGNIDQIRNLLFGKQIEEYEQRFKSCDRRLDRLESELASFQSEMRDRLTQLQESLSSEIRSGLDSLEKKLKYLSLTTHEETSKLQQAVNLTNQKLSQGVESLDRKVNHQANFLKNEMTQTREKLEGEFQSLKTQIFAELEKGMSELKDSKVSRVDLAEVLFELCLKIKGAEFIPNLKEAAENHVQAEFLLPEQSH</sequence>
<dbReference type="Gene3D" id="1.20.120.20">
    <property type="entry name" value="Apolipoprotein"/>
    <property type="match status" value="1"/>
</dbReference>
<dbReference type="OrthoDB" id="5623405at2"/>
<dbReference type="Proteomes" id="UP000186868">
    <property type="component" value="Unassembled WGS sequence"/>
</dbReference>
<dbReference type="EMBL" id="MRCB01000031">
    <property type="protein sequence ID" value="OKH20338.1"/>
    <property type="molecule type" value="Genomic_DNA"/>
</dbReference>
<keyword evidence="1" id="KW-0175">Coiled coil</keyword>
<accession>A0A1U7H9X1</accession>
<evidence type="ECO:0000256" key="1">
    <source>
        <dbReference type="SAM" id="Coils"/>
    </source>
</evidence>
<keyword evidence="3" id="KW-1185">Reference proteome</keyword>
<evidence type="ECO:0000313" key="2">
    <source>
        <dbReference type="EMBL" id="OKH20338.1"/>
    </source>
</evidence>
<evidence type="ECO:0000313" key="3">
    <source>
        <dbReference type="Proteomes" id="UP000186868"/>
    </source>
</evidence>
<dbReference type="SUPFAM" id="SSF58113">
    <property type="entry name" value="Apolipoprotein A-I"/>
    <property type="match status" value="1"/>
</dbReference>
<reference evidence="2 3" key="1">
    <citation type="submission" date="2016-11" db="EMBL/GenBank/DDBJ databases">
        <title>Draft Genome Sequences of Nine Cyanobacterial Strains from Diverse Habitats.</title>
        <authorList>
            <person name="Zhu T."/>
            <person name="Hou S."/>
            <person name="Lu X."/>
            <person name="Hess W.R."/>
        </authorList>
    </citation>
    <scope>NUCLEOTIDE SEQUENCE [LARGE SCALE GENOMIC DNA]</scope>
    <source>
        <strain evidence="2 3">NIES-593</strain>
    </source>
</reference>
<dbReference type="RefSeq" id="WP_073601103.1">
    <property type="nucleotide sequence ID" value="NZ_MRCB01000031.1"/>
</dbReference>
<proteinExistence type="predicted"/>